<dbReference type="FunFam" id="3.90.180.10:FF:000067">
    <property type="entry name" value="alcohol dehydrogenase 1-like isoform X1"/>
    <property type="match status" value="1"/>
</dbReference>
<accession>A0AAD1SLW4</accession>
<dbReference type="Gene3D" id="3.40.50.720">
    <property type="entry name" value="NAD(P)-binding Rossmann-like Domain"/>
    <property type="match status" value="1"/>
</dbReference>
<dbReference type="GO" id="GO:0042572">
    <property type="term" value="P:retinol metabolic process"/>
    <property type="evidence" value="ECO:0007669"/>
    <property type="project" value="TreeGrafter"/>
</dbReference>
<dbReference type="PANTHER" id="PTHR43880:SF63">
    <property type="entry name" value="ALCOHOL DEHYDROGENASE 1A (CLASS I), ALPHA POLYPEPTIDE"/>
    <property type="match status" value="1"/>
</dbReference>
<proteinExistence type="inferred from homology"/>
<feature type="domain" description="Alcohol dehydrogenase-like N-terminal" evidence="7">
    <location>
        <begin position="34"/>
        <end position="136"/>
    </location>
</feature>
<name>A0AAD1SLW4_PELCU</name>
<dbReference type="SUPFAM" id="SSF51735">
    <property type="entry name" value="NAD(P)-binding Rossmann-fold domains"/>
    <property type="match status" value="1"/>
</dbReference>
<dbReference type="Pfam" id="PF00107">
    <property type="entry name" value="ADH_zinc_N"/>
    <property type="match status" value="1"/>
</dbReference>
<evidence type="ECO:0000256" key="4">
    <source>
        <dbReference type="ARBA" id="ARBA00023002"/>
    </source>
</evidence>
<dbReference type="GO" id="GO:0005829">
    <property type="term" value="C:cytosol"/>
    <property type="evidence" value="ECO:0007669"/>
    <property type="project" value="TreeGrafter"/>
</dbReference>
<evidence type="ECO:0000259" key="6">
    <source>
        <dbReference type="Pfam" id="PF00107"/>
    </source>
</evidence>
<dbReference type="GO" id="GO:0042573">
    <property type="term" value="P:retinoic acid metabolic process"/>
    <property type="evidence" value="ECO:0007669"/>
    <property type="project" value="TreeGrafter"/>
</dbReference>
<dbReference type="InterPro" id="IPR002328">
    <property type="entry name" value="ADH_Zn_CS"/>
</dbReference>
<dbReference type="GO" id="GO:0004745">
    <property type="term" value="F:all-trans-retinol dehydrogenase (NAD+) activity"/>
    <property type="evidence" value="ECO:0007669"/>
    <property type="project" value="TreeGrafter"/>
</dbReference>
<evidence type="ECO:0000256" key="1">
    <source>
        <dbReference type="ARBA" id="ARBA00001947"/>
    </source>
</evidence>
<evidence type="ECO:0000256" key="3">
    <source>
        <dbReference type="ARBA" id="ARBA00022833"/>
    </source>
</evidence>
<gene>
    <name evidence="8" type="ORF">PECUL_23A042969</name>
</gene>
<protein>
    <submittedName>
        <fullName evidence="8">NADP-dependent alcohol dehydrogenase</fullName>
    </submittedName>
</protein>
<dbReference type="SUPFAM" id="SSF50129">
    <property type="entry name" value="GroES-like"/>
    <property type="match status" value="2"/>
</dbReference>
<dbReference type="PROSITE" id="PS00059">
    <property type="entry name" value="ADH_ZINC"/>
    <property type="match status" value="1"/>
</dbReference>
<evidence type="ECO:0000259" key="7">
    <source>
        <dbReference type="Pfam" id="PF08240"/>
    </source>
</evidence>
<dbReference type="Pfam" id="PF08240">
    <property type="entry name" value="ADH_N"/>
    <property type="match status" value="1"/>
</dbReference>
<dbReference type="PANTHER" id="PTHR43880">
    <property type="entry name" value="ALCOHOL DEHYDROGENASE"/>
    <property type="match status" value="1"/>
</dbReference>
<comment type="cofactor">
    <cofactor evidence="1 5">
        <name>Zn(2+)</name>
        <dbReference type="ChEBI" id="CHEBI:29105"/>
    </cofactor>
</comment>
<keyword evidence="3 5" id="KW-0862">Zinc</keyword>
<keyword evidence="9" id="KW-1185">Reference proteome</keyword>
<dbReference type="InterPro" id="IPR036291">
    <property type="entry name" value="NAD(P)-bd_dom_sf"/>
</dbReference>
<keyword evidence="4" id="KW-0560">Oxidoreductase</keyword>
<sequence>MATTGKIIKCRAAVAWEPHKTLSIEEIEVAPPKSHEVRIKILASGICGSDSSALSTVLSDIKFPVILGHEAVGIVESIGSGVTIVKPGDKVIPLFVPYCGVCRSCKSTNSNMCHKNEFGSRSGLMEDKTTRFTCKGKPIHTFFSTSTFTEYTVVSDICVAKVNSHAPIETCLIGCGFGTGYGAAINTAKVTPGSTCAVFGLGGVGFSTIIGCKISGAARIIGIGYHKEKFPLAIELGATECINPKDYNKPIQEVIADMTNGGVDYSFECAGRIETMTIALESTYMGSGITVILGATPSNEKLSIDPGLLITGRTLKGSIYGGWKSQEDVPKLVTDYMAKKFKLDFLVGQTIPLEKINDAFQLMKSGAVGRNIVLF</sequence>
<keyword evidence="2 5" id="KW-0479">Metal-binding</keyword>
<reference evidence="8" key="1">
    <citation type="submission" date="2022-03" db="EMBL/GenBank/DDBJ databases">
        <authorList>
            <person name="Alioto T."/>
            <person name="Alioto T."/>
            <person name="Gomez Garrido J."/>
        </authorList>
    </citation>
    <scope>NUCLEOTIDE SEQUENCE</scope>
</reference>
<dbReference type="FunFam" id="3.40.50.720:FF:000003">
    <property type="entry name" value="S-(hydroxymethyl)glutathione dehydrogenase"/>
    <property type="match status" value="1"/>
</dbReference>
<evidence type="ECO:0000256" key="5">
    <source>
        <dbReference type="RuleBase" id="RU361277"/>
    </source>
</evidence>
<dbReference type="Proteomes" id="UP001295444">
    <property type="component" value="Chromosome 06"/>
</dbReference>
<dbReference type="AlphaFoldDB" id="A0AAD1SLW4"/>
<evidence type="ECO:0000313" key="9">
    <source>
        <dbReference type="Proteomes" id="UP001295444"/>
    </source>
</evidence>
<feature type="domain" description="Alcohol dehydrogenase-like C-terminal" evidence="6">
    <location>
        <begin position="203"/>
        <end position="333"/>
    </location>
</feature>
<evidence type="ECO:0000313" key="8">
    <source>
        <dbReference type="EMBL" id="CAH2301290.1"/>
    </source>
</evidence>
<dbReference type="Gene3D" id="3.90.180.10">
    <property type="entry name" value="Medium-chain alcohol dehydrogenases, catalytic domain"/>
    <property type="match status" value="1"/>
</dbReference>
<dbReference type="InterPro" id="IPR013149">
    <property type="entry name" value="ADH-like_C"/>
</dbReference>
<dbReference type="GO" id="GO:0008270">
    <property type="term" value="F:zinc ion binding"/>
    <property type="evidence" value="ECO:0007669"/>
    <property type="project" value="InterPro"/>
</dbReference>
<evidence type="ECO:0000256" key="2">
    <source>
        <dbReference type="ARBA" id="ARBA00022723"/>
    </source>
</evidence>
<dbReference type="EMBL" id="OW240917">
    <property type="protein sequence ID" value="CAH2301290.1"/>
    <property type="molecule type" value="Genomic_DNA"/>
</dbReference>
<comment type="similarity">
    <text evidence="5">Belongs to the zinc-containing alcohol dehydrogenase family.</text>
</comment>
<dbReference type="InterPro" id="IPR013154">
    <property type="entry name" value="ADH-like_N"/>
</dbReference>
<dbReference type="InterPro" id="IPR011032">
    <property type="entry name" value="GroES-like_sf"/>
</dbReference>
<organism evidence="8 9">
    <name type="scientific">Pelobates cultripes</name>
    <name type="common">Western spadefoot toad</name>
    <dbReference type="NCBI Taxonomy" id="61616"/>
    <lineage>
        <taxon>Eukaryota</taxon>
        <taxon>Metazoa</taxon>
        <taxon>Chordata</taxon>
        <taxon>Craniata</taxon>
        <taxon>Vertebrata</taxon>
        <taxon>Euteleostomi</taxon>
        <taxon>Amphibia</taxon>
        <taxon>Batrachia</taxon>
        <taxon>Anura</taxon>
        <taxon>Pelobatoidea</taxon>
        <taxon>Pelobatidae</taxon>
        <taxon>Pelobates</taxon>
    </lineage>
</organism>